<dbReference type="RefSeq" id="WP_091077278.1">
    <property type="nucleotide sequence ID" value="NZ_LT629799.1"/>
</dbReference>
<gene>
    <name evidence="4" type="ORF">SAMN04488544_3493</name>
</gene>
<sequence length="256" mass="26531">MLLCVVVGLLLLVVGASTLTRPAAPVAAQVRPDAPTTSAPGPAPPGAAPSAGAGPTATADPSRKVVEGRLDGVFVADRGPGSYAGADVSVPTSADSGRLYRVDVRVEDGLGLDPDVVARAIGRTLDDPRSWRSTGRARFSVVPLGQRADLHAYVVTPGTTDRLCAPLLTRGEVSCRAGDKVVLNAKRWVLGADAYGSDVDEVAAYREYLVNHEFGHALGRSHVGCPARGRPAPVMLQQTKGLQGCTANPWPSVTRG</sequence>
<dbReference type="Pfam" id="PF11350">
    <property type="entry name" value="DUF3152"/>
    <property type="match status" value="1"/>
</dbReference>
<keyword evidence="2" id="KW-0732">Signal</keyword>
<feature type="compositionally biased region" description="Low complexity" evidence="1">
    <location>
        <begin position="24"/>
        <end position="40"/>
    </location>
</feature>
<dbReference type="OrthoDB" id="9779865at2"/>
<keyword evidence="5" id="KW-1185">Reference proteome</keyword>
<dbReference type="Proteomes" id="UP000198825">
    <property type="component" value="Chromosome I"/>
</dbReference>
<accession>A0A1H2N8V3</accession>
<organism evidence="4 5">
    <name type="scientific">Microlunatus sagamiharensis</name>
    <dbReference type="NCBI Taxonomy" id="546874"/>
    <lineage>
        <taxon>Bacteria</taxon>
        <taxon>Bacillati</taxon>
        <taxon>Actinomycetota</taxon>
        <taxon>Actinomycetes</taxon>
        <taxon>Propionibacteriales</taxon>
        <taxon>Propionibacteriaceae</taxon>
        <taxon>Microlunatus</taxon>
    </lineage>
</organism>
<dbReference type="SUPFAM" id="SSF55486">
    <property type="entry name" value="Metalloproteases ('zincins'), catalytic domain"/>
    <property type="match status" value="1"/>
</dbReference>
<evidence type="ECO:0000256" key="1">
    <source>
        <dbReference type="SAM" id="MobiDB-lite"/>
    </source>
</evidence>
<dbReference type="EMBL" id="LT629799">
    <property type="protein sequence ID" value="SDV01525.1"/>
    <property type="molecule type" value="Genomic_DNA"/>
</dbReference>
<evidence type="ECO:0000313" key="5">
    <source>
        <dbReference type="Proteomes" id="UP000198825"/>
    </source>
</evidence>
<feature type="chain" id="PRO_5009281256" description="DUF3152 domain-containing protein" evidence="2">
    <location>
        <begin position="24"/>
        <end position="256"/>
    </location>
</feature>
<dbReference type="AlphaFoldDB" id="A0A1H2N8V3"/>
<proteinExistence type="predicted"/>
<feature type="domain" description="DUF3152" evidence="3">
    <location>
        <begin position="72"/>
        <end position="243"/>
    </location>
</feature>
<evidence type="ECO:0000256" key="2">
    <source>
        <dbReference type="SAM" id="SignalP"/>
    </source>
</evidence>
<evidence type="ECO:0000313" key="4">
    <source>
        <dbReference type="EMBL" id="SDV01525.1"/>
    </source>
</evidence>
<reference evidence="5" key="1">
    <citation type="submission" date="2016-10" db="EMBL/GenBank/DDBJ databases">
        <authorList>
            <person name="Varghese N."/>
            <person name="Submissions S."/>
        </authorList>
    </citation>
    <scope>NUCLEOTIDE SEQUENCE [LARGE SCALE GENOMIC DNA]</scope>
    <source>
        <strain evidence="5">DSM 21743</strain>
    </source>
</reference>
<feature type="signal peptide" evidence="2">
    <location>
        <begin position="1"/>
        <end position="23"/>
    </location>
</feature>
<dbReference type="STRING" id="546874.SAMN04488544_3493"/>
<evidence type="ECO:0000259" key="3">
    <source>
        <dbReference type="Pfam" id="PF11350"/>
    </source>
</evidence>
<feature type="region of interest" description="Disordered" evidence="1">
    <location>
        <begin position="24"/>
        <end position="62"/>
    </location>
</feature>
<protein>
    <recommendedName>
        <fullName evidence="3">DUF3152 domain-containing protein</fullName>
    </recommendedName>
</protein>
<dbReference type="InterPro" id="IPR022603">
    <property type="entry name" value="DUF3152"/>
</dbReference>
<name>A0A1H2N8V3_9ACTN</name>
<feature type="compositionally biased region" description="Low complexity" evidence="1">
    <location>
        <begin position="48"/>
        <end position="60"/>
    </location>
</feature>